<evidence type="ECO:0000256" key="4">
    <source>
        <dbReference type="ARBA" id="ARBA00023136"/>
    </source>
</evidence>
<evidence type="ECO:0000256" key="5">
    <source>
        <dbReference type="SAM" id="MobiDB-lite"/>
    </source>
</evidence>
<dbReference type="Gene3D" id="1.20.1070.10">
    <property type="entry name" value="Rhodopsin 7-helix transmembrane proteins"/>
    <property type="match status" value="1"/>
</dbReference>
<evidence type="ECO:0000256" key="3">
    <source>
        <dbReference type="ARBA" id="ARBA00022989"/>
    </source>
</evidence>
<dbReference type="Proteomes" id="UP001279410">
    <property type="component" value="Unassembled WGS sequence"/>
</dbReference>
<protein>
    <submittedName>
        <fullName evidence="7">Glucagon receptor</fullName>
    </submittedName>
</protein>
<evidence type="ECO:0000256" key="6">
    <source>
        <dbReference type="SAM" id="Phobius"/>
    </source>
</evidence>
<dbReference type="EMBL" id="BRZM01000015">
    <property type="protein sequence ID" value="GLD52757.1"/>
    <property type="molecule type" value="Genomic_DNA"/>
</dbReference>
<organism evidence="7 8">
    <name type="scientific">Lates japonicus</name>
    <name type="common">Japanese lates</name>
    <dbReference type="NCBI Taxonomy" id="270547"/>
    <lineage>
        <taxon>Eukaryota</taxon>
        <taxon>Metazoa</taxon>
        <taxon>Chordata</taxon>
        <taxon>Craniata</taxon>
        <taxon>Vertebrata</taxon>
        <taxon>Euteleostomi</taxon>
        <taxon>Actinopterygii</taxon>
        <taxon>Neopterygii</taxon>
        <taxon>Teleostei</taxon>
        <taxon>Neoteleostei</taxon>
        <taxon>Acanthomorphata</taxon>
        <taxon>Carangaria</taxon>
        <taxon>Carangaria incertae sedis</taxon>
        <taxon>Centropomidae</taxon>
        <taxon>Lates</taxon>
    </lineage>
</organism>
<evidence type="ECO:0000256" key="1">
    <source>
        <dbReference type="ARBA" id="ARBA00004141"/>
    </source>
</evidence>
<keyword evidence="2 6" id="KW-0812">Transmembrane</keyword>
<keyword evidence="3 6" id="KW-1133">Transmembrane helix</keyword>
<feature type="transmembrane region" description="Helical" evidence="6">
    <location>
        <begin position="20"/>
        <end position="40"/>
    </location>
</feature>
<keyword evidence="8" id="KW-1185">Reference proteome</keyword>
<dbReference type="InterPro" id="IPR000832">
    <property type="entry name" value="GPCR_2_secretin-like"/>
</dbReference>
<dbReference type="AlphaFoldDB" id="A0AAD3R1N2"/>
<dbReference type="GO" id="GO:0004930">
    <property type="term" value="F:G protein-coupled receptor activity"/>
    <property type="evidence" value="ECO:0007669"/>
    <property type="project" value="InterPro"/>
</dbReference>
<reference evidence="7" key="1">
    <citation type="submission" date="2022-08" db="EMBL/GenBank/DDBJ databases">
        <title>Genome sequencing of akame (Lates japonicus).</title>
        <authorList>
            <person name="Hashiguchi Y."/>
            <person name="Takahashi H."/>
        </authorList>
    </citation>
    <scope>NUCLEOTIDE SEQUENCE</scope>
    <source>
        <strain evidence="7">Kochi</strain>
    </source>
</reference>
<feature type="region of interest" description="Disordered" evidence="5">
    <location>
        <begin position="63"/>
        <end position="103"/>
    </location>
</feature>
<keyword evidence="7" id="KW-0675">Receptor</keyword>
<gene>
    <name evidence="7" type="ORF">AKAME5_000560300</name>
</gene>
<dbReference type="Pfam" id="PF00002">
    <property type="entry name" value="7tm_2"/>
    <property type="match status" value="1"/>
</dbReference>
<feature type="compositionally biased region" description="Low complexity" evidence="5">
    <location>
        <begin position="79"/>
        <end position="95"/>
    </location>
</feature>
<proteinExistence type="predicted"/>
<keyword evidence="4 6" id="KW-0472">Membrane</keyword>
<evidence type="ECO:0000256" key="2">
    <source>
        <dbReference type="ARBA" id="ARBA00022692"/>
    </source>
</evidence>
<dbReference type="GO" id="GO:0016020">
    <property type="term" value="C:membrane"/>
    <property type="evidence" value="ECO:0007669"/>
    <property type="project" value="UniProtKB-SubCell"/>
</dbReference>
<evidence type="ECO:0000313" key="7">
    <source>
        <dbReference type="EMBL" id="GLD52757.1"/>
    </source>
</evidence>
<comment type="subcellular location">
    <subcellularLocation>
        <location evidence="1">Membrane</location>
        <topology evidence="1">Multi-pass membrane protein</topology>
    </subcellularLocation>
</comment>
<accession>A0AAD3R1N2</accession>
<comment type="caution">
    <text evidence="7">The sequence shown here is derived from an EMBL/GenBank/DDBJ whole genome shotgun (WGS) entry which is preliminary data.</text>
</comment>
<sequence>MRYLFENTKCWEMNENMTHWWIIRTPILLAILVMCTQAHGHIHILRQADKQVSATIRLPALRQPTAKRTAASPPQPAHLPFLSLSSPFLTPTSTTRTSWEPDS</sequence>
<name>A0AAD3R1N2_LATJO</name>
<evidence type="ECO:0000313" key="8">
    <source>
        <dbReference type="Proteomes" id="UP001279410"/>
    </source>
</evidence>